<dbReference type="Proteomes" id="UP000705867">
    <property type="component" value="Unassembled WGS sequence"/>
</dbReference>
<sequence length="116" mass="13453">MRYRKESFFVRFLRWLSVATLLFSFFAIVWLRSSVVSLEYSLSRLEKRETDLAKEKKSLVAERANLLYVGRLEAVAANGSGFVFPDRMKVVYVKREMKQEPYKVAMTVTGEEGEGL</sequence>
<keyword evidence="1" id="KW-1133">Transmembrane helix</keyword>
<feature type="transmembrane region" description="Helical" evidence="1">
    <location>
        <begin position="12"/>
        <end position="31"/>
    </location>
</feature>
<keyword evidence="1" id="KW-0812">Transmembrane</keyword>
<evidence type="ECO:0000256" key="1">
    <source>
        <dbReference type="SAM" id="Phobius"/>
    </source>
</evidence>
<keyword evidence="1" id="KW-0472">Membrane</keyword>
<reference evidence="2" key="1">
    <citation type="journal article" date="2021" name="bioRxiv">
        <title>Unraveling nitrogen, sulfur and carbon metabolic pathways and microbial community transcriptional responses to substrate deprivation and toxicity stresses in a bioreactor mimicking anoxic brackish coastal sediment conditions.</title>
        <authorList>
            <person name="Martins P.D."/>
            <person name="Echeveste M.J."/>
            <person name="Arshad A."/>
            <person name="Kurth J."/>
            <person name="Ouboter H."/>
            <person name="Jetten M.S.M."/>
            <person name="Welte C.U."/>
        </authorList>
    </citation>
    <scope>NUCLEOTIDE SEQUENCE</scope>
    <source>
        <strain evidence="2">MAG_39</strain>
    </source>
</reference>
<evidence type="ECO:0000313" key="2">
    <source>
        <dbReference type="EMBL" id="MBZ0158059.1"/>
    </source>
</evidence>
<gene>
    <name evidence="2" type="ORF">K8I29_17820</name>
</gene>
<dbReference type="EMBL" id="JAIOIV010000133">
    <property type="protein sequence ID" value="MBZ0158059.1"/>
    <property type="molecule type" value="Genomic_DNA"/>
</dbReference>
<evidence type="ECO:0000313" key="3">
    <source>
        <dbReference type="Proteomes" id="UP000705867"/>
    </source>
</evidence>
<protein>
    <recommendedName>
        <fullName evidence="4">Cell division protein FtsL</fullName>
    </recommendedName>
</protein>
<comment type="caution">
    <text evidence="2">The sequence shown here is derived from an EMBL/GenBank/DDBJ whole genome shotgun (WGS) entry which is preliminary data.</text>
</comment>
<dbReference type="AlphaFoldDB" id="A0A953M324"/>
<proteinExistence type="predicted"/>
<name>A0A953M324_9BACT</name>
<organism evidence="2 3">
    <name type="scientific">Candidatus Nitrobium versatile</name>
    <dbReference type="NCBI Taxonomy" id="2884831"/>
    <lineage>
        <taxon>Bacteria</taxon>
        <taxon>Pseudomonadati</taxon>
        <taxon>Nitrospirota</taxon>
        <taxon>Nitrospiria</taxon>
        <taxon>Nitrospirales</taxon>
        <taxon>Nitrospiraceae</taxon>
        <taxon>Candidatus Nitrobium</taxon>
    </lineage>
</organism>
<evidence type="ECO:0008006" key="4">
    <source>
        <dbReference type="Google" id="ProtNLM"/>
    </source>
</evidence>
<reference evidence="2" key="2">
    <citation type="submission" date="2021-08" db="EMBL/GenBank/DDBJ databases">
        <authorList>
            <person name="Dalcin Martins P."/>
        </authorList>
    </citation>
    <scope>NUCLEOTIDE SEQUENCE</scope>
    <source>
        <strain evidence="2">MAG_39</strain>
    </source>
</reference>
<accession>A0A953M324</accession>